<evidence type="ECO:0000313" key="3">
    <source>
        <dbReference type="Proteomes" id="UP001204772"/>
    </source>
</evidence>
<evidence type="ECO:0000259" key="1">
    <source>
        <dbReference type="Pfam" id="PF09423"/>
    </source>
</evidence>
<dbReference type="PANTHER" id="PTHR43606:SF2">
    <property type="entry name" value="ALKALINE PHOSPHATASE FAMILY PROTEIN (AFU_ORTHOLOGUE AFUA_5G03860)"/>
    <property type="match status" value="1"/>
</dbReference>
<dbReference type="InterPro" id="IPR052900">
    <property type="entry name" value="Phospholipid_Metab_Enz"/>
</dbReference>
<sequence>MKLDRRQFIQNLGLTLPVVSPEINQLLKVDNSMLKGLVFTKDVQFKQSFSDLTDRIWIGKSFWSVPMEDWEIKNKRLEFSGVRENARLQLLTHFLQKEAGDFKLSAELGLLEEKKGVGAVGFSIGIKDLTDPINVKATCFTGKGIQAGVDLNHQLFIANEKVALPASFNFQKFSLEITGHSGNGKTTLTLTAVDNKRQKASLNFVLDRELEGYVALENNINLKNGSTFWWTKMELSGSKVAYIPHNSFGPVLWTMYTISRSKLKMTAQLPPVGKKDSQQVDLHLFRNNAWEKVQTAIIETDSYTAHFVLDNWDTKNEVSYKVLYKLDGELAEYPGTIRQEPTGRPLKFGGLTCQNHLGFPYRPLVENLEKINPDMLFFSGDQLYEENGGYPIKRFPEDKSILSYLGKWYMFGWAFGNIMRDRPTICTPDDHDVFQGNLWGEAGELVSFEKWEKVKDAHGGFVQTPKMVNVVNKTQCGHLPDPYTKDTLKSGITNWFTSLQYGRVSFAIVSDRLFKSGPEMIRKGVGRIDHVTERMKQGELEADSLSFFGDLQMEFLHKWIEDWQDADMKVLLSQTLFSNVGTHHGPQKEYFFGDMDSGGWPKKQRDEVLKVIRKAAAFHINGDQHVPFLVQYSIDEPRDSGWTFCTPAISTGYPRWGQPDAVNIPFTNRPAHNLPNTGCYRDIFGNDNYIYAVGNPEDDFSKEKNRYLLSQMKSSGFGLITFDTQARTIKIEAFRFLADLDKDTPENTFPGWPFTINQHDNDGRRAMGYLPRLKFKQPNQLVKIINEATQEVIQIMRSKGDSFVASVFENGKYTIVVGEDTAQKTLKGIEISSDPKEELSIS</sequence>
<dbReference type="SUPFAM" id="SSF56300">
    <property type="entry name" value="Metallo-dependent phosphatases"/>
    <property type="match status" value="1"/>
</dbReference>
<reference evidence="2 3" key="1">
    <citation type="submission" date="2022-06" db="EMBL/GenBank/DDBJ databases">
        <title>Runella sp. S5 genome sequencing.</title>
        <authorList>
            <person name="Park S."/>
        </authorList>
    </citation>
    <scope>NUCLEOTIDE SEQUENCE [LARGE SCALE GENOMIC DNA]</scope>
    <source>
        <strain evidence="2 3">S5</strain>
    </source>
</reference>
<keyword evidence="3" id="KW-1185">Reference proteome</keyword>
<protein>
    <submittedName>
        <fullName evidence="2">Alkaline phosphatase D family protein</fullName>
    </submittedName>
</protein>
<name>A0ABT1FV16_9BACT</name>
<accession>A0ABT1FV16</accession>
<dbReference type="Pfam" id="PF09423">
    <property type="entry name" value="PhoD"/>
    <property type="match status" value="1"/>
</dbReference>
<gene>
    <name evidence="2" type="ORF">NCI00_19415</name>
</gene>
<organism evidence="2 3">
    <name type="scientific">Runella salmonicolor</name>
    <dbReference type="NCBI Taxonomy" id="2950278"/>
    <lineage>
        <taxon>Bacteria</taxon>
        <taxon>Pseudomonadati</taxon>
        <taxon>Bacteroidota</taxon>
        <taxon>Cytophagia</taxon>
        <taxon>Cytophagales</taxon>
        <taxon>Spirosomataceae</taxon>
        <taxon>Runella</taxon>
    </lineage>
</organism>
<comment type="caution">
    <text evidence="2">The sequence shown here is derived from an EMBL/GenBank/DDBJ whole genome shotgun (WGS) entry which is preliminary data.</text>
</comment>
<dbReference type="EMBL" id="JAMZEL010000009">
    <property type="protein sequence ID" value="MCP1384613.1"/>
    <property type="molecule type" value="Genomic_DNA"/>
</dbReference>
<dbReference type="InterPro" id="IPR038607">
    <property type="entry name" value="PhoD-like_sf"/>
</dbReference>
<feature type="domain" description="PhoD-like phosphatase metallophosphatase" evidence="1">
    <location>
        <begin position="351"/>
        <end position="654"/>
    </location>
</feature>
<dbReference type="Gene3D" id="3.60.21.70">
    <property type="entry name" value="PhoD-like phosphatase"/>
    <property type="match status" value="1"/>
</dbReference>
<dbReference type="InterPro" id="IPR029052">
    <property type="entry name" value="Metallo-depent_PP-like"/>
</dbReference>
<dbReference type="InterPro" id="IPR018946">
    <property type="entry name" value="PhoD-like_MPP"/>
</dbReference>
<dbReference type="PANTHER" id="PTHR43606">
    <property type="entry name" value="PHOSPHATASE, PUTATIVE (AFU_ORTHOLOGUE AFUA_6G08710)-RELATED"/>
    <property type="match status" value="1"/>
</dbReference>
<dbReference type="RefSeq" id="WP_253530323.1">
    <property type="nucleotide sequence ID" value="NZ_JAMZEL010000009.1"/>
</dbReference>
<proteinExistence type="predicted"/>
<dbReference type="Proteomes" id="UP001204772">
    <property type="component" value="Unassembled WGS sequence"/>
</dbReference>
<evidence type="ECO:0000313" key="2">
    <source>
        <dbReference type="EMBL" id="MCP1384613.1"/>
    </source>
</evidence>